<feature type="domain" description="HipA N-terminal subdomain 1" evidence="5">
    <location>
        <begin position="21"/>
        <end position="95"/>
    </location>
</feature>
<dbReference type="AlphaFoldDB" id="A0A318GZ78"/>
<dbReference type="Pfam" id="PF13657">
    <property type="entry name" value="Couple_hipA"/>
    <property type="match status" value="1"/>
</dbReference>
<keyword evidence="3 6" id="KW-0418">Kinase</keyword>
<protein>
    <submittedName>
        <fullName evidence="6">Serine/threonine-protein kinase HipA</fullName>
    </submittedName>
</protein>
<dbReference type="GO" id="GO:0005829">
    <property type="term" value="C:cytosol"/>
    <property type="evidence" value="ECO:0007669"/>
    <property type="project" value="TreeGrafter"/>
</dbReference>
<keyword evidence="2" id="KW-0808">Transferase</keyword>
<gene>
    <name evidence="6" type="ORF">C7444_11131</name>
</gene>
<proteinExistence type="inferred from homology"/>
<name>A0A318GZ78_9BURK</name>
<dbReference type="EMBL" id="QJJS01000011">
    <property type="protein sequence ID" value="PXW94948.1"/>
    <property type="molecule type" value="Genomic_DNA"/>
</dbReference>
<evidence type="ECO:0000256" key="3">
    <source>
        <dbReference type="ARBA" id="ARBA00022777"/>
    </source>
</evidence>
<evidence type="ECO:0000259" key="4">
    <source>
        <dbReference type="Pfam" id="PF07804"/>
    </source>
</evidence>
<accession>A0A318GZ78</accession>
<dbReference type="InterPro" id="IPR017508">
    <property type="entry name" value="HipA_N1"/>
</dbReference>
<dbReference type="RefSeq" id="WP_110401199.1">
    <property type="nucleotide sequence ID" value="NZ_QJJS01000011.1"/>
</dbReference>
<dbReference type="InterPro" id="IPR012893">
    <property type="entry name" value="HipA-like_C"/>
</dbReference>
<reference evidence="6 7" key="1">
    <citation type="submission" date="2018-05" db="EMBL/GenBank/DDBJ databases">
        <title>Genomic Encyclopedia of Type Strains, Phase IV (KMG-IV): sequencing the most valuable type-strain genomes for metagenomic binning, comparative biology and taxonomic classification.</title>
        <authorList>
            <person name="Goeker M."/>
        </authorList>
    </citation>
    <scope>NUCLEOTIDE SEQUENCE [LARGE SCALE GENOMIC DNA]</scope>
    <source>
        <strain evidence="6 7">DSM 566</strain>
    </source>
</reference>
<organism evidence="6 7">
    <name type="scientific">Sphaerotilus hippei</name>
    <dbReference type="NCBI Taxonomy" id="744406"/>
    <lineage>
        <taxon>Bacteria</taxon>
        <taxon>Pseudomonadati</taxon>
        <taxon>Pseudomonadota</taxon>
        <taxon>Betaproteobacteria</taxon>
        <taxon>Burkholderiales</taxon>
        <taxon>Sphaerotilaceae</taxon>
        <taxon>Sphaerotilus</taxon>
    </lineage>
</organism>
<sequence length="416" mass="46541">MAKARNSYEVHLDAPELCVPQRVGALHRHDVRTDLAASFEYDATWLASQNKFMLDPRLDLYAGEQHVLPPAAAFGVLMDSAPDRWGRVLLERREAAVAERENRKPRPFQEMDFLLGVLDETRLGGLRFRKASGPFLDNGKFGAPPATALAELAEISRRIEEPGAEKLPEYERWLAMLIAPGTSLGGARPKANFVDLNKRLWIAKFPSNEDRHDWGGWEYLVNRLAHRAGLDVPDARLERLSAPYGTFCSARFDRKPAGRRMYSSAMTLLERRDGEEGGSYLDIAEFISDNGAQGSVDADLKELFRRVLFNVLVGNRDDHLRNHGFLRLPTGWHLAPAFDMNPNLAKTSHALTLDGANAEPSIDAVMRTAELYRLTAGNAKVLLADIKAAVAEWKEDAIKLALPNSEIRRMESVFMV</sequence>
<evidence type="ECO:0000313" key="6">
    <source>
        <dbReference type="EMBL" id="PXW94948.1"/>
    </source>
</evidence>
<dbReference type="InterPro" id="IPR052028">
    <property type="entry name" value="HipA_Ser/Thr_kinase"/>
</dbReference>
<evidence type="ECO:0000259" key="5">
    <source>
        <dbReference type="Pfam" id="PF13657"/>
    </source>
</evidence>
<comment type="caution">
    <text evidence="6">The sequence shown here is derived from an EMBL/GenBank/DDBJ whole genome shotgun (WGS) entry which is preliminary data.</text>
</comment>
<dbReference type="Gene3D" id="1.10.1070.20">
    <property type="match status" value="1"/>
</dbReference>
<feature type="domain" description="HipA-like C-terminal" evidence="4">
    <location>
        <begin position="182"/>
        <end position="393"/>
    </location>
</feature>
<dbReference type="OrthoDB" id="9805913at2"/>
<dbReference type="PANTHER" id="PTHR37419">
    <property type="entry name" value="SERINE/THREONINE-PROTEIN KINASE TOXIN HIPA"/>
    <property type="match status" value="1"/>
</dbReference>
<keyword evidence="7" id="KW-1185">Reference proteome</keyword>
<evidence type="ECO:0000256" key="2">
    <source>
        <dbReference type="ARBA" id="ARBA00022679"/>
    </source>
</evidence>
<dbReference type="GO" id="GO:0004674">
    <property type="term" value="F:protein serine/threonine kinase activity"/>
    <property type="evidence" value="ECO:0007669"/>
    <property type="project" value="TreeGrafter"/>
</dbReference>
<evidence type="ECO:0000313" key="7">
    <source>
        <dbReference type="Proteomes" id="UP000247811"/>
    </source>
</evidence>
<dbReference type="Pfam" id="PF07804">
    <property type="entry name" value="HipA_C"/>
    <property type="match status" value="1"/>
</dbReference>
<dbReference type="Proteomes" id="UP000247811">
    <property type="component" value="Unassembled WGS sequence"/>
</dbReference>
<evidence type="ECO:0000256" key="1">
    <source>
        <dbReference type="ARBA" id="ARBA00010164"/>
    </source>
</evidence>
<dbReference type="PANTHER" id="PTHR37419:SF8">
    <property type="entry name" value="TOXIN YJJJ"/>
    <property type="match status" value="1"/>
</dbReference>
<comment type="similarity">
    <text evidence="1">Belongs to the HipA Ser/Thr kinase family.</text>
</comment>